<dbReference type="PIRSF" id="PIRSF002741">
    <property type="entry name" value="MppA"/>
    <property type="match status" value="1"/>
</dbReference>
<proteinExistence type="inferred from homology"/>
<accession>A0A2X3VIG1</accession>
<dbReference type="AlphaFoldDB" id="A0A2X3VIG1"/>
<evidence type="ECO:0000259" key="7">
    <source>
        <dbReference type="Pfam" id="PF00496"/>
    </source>
</evidence>
<protein>
    <submittedName>
        <fullName evidence="8">Oligopeptide ABC transporter substrate-binding protein</fullName>
    </submittedName>
</protein>
<dbReference type="GO" id="GO:0015833">
    <property type="term" value="P:peptide transport"/>
    <property type="evidence" value="ECO:0007669"/>
    <property type="project" value="UniProtKB-KW"/>
</dbReference>
<evidence type="ECO:0000256" key="5">
    <source>
        <dbReference type="ARBA" id="ARBA00022856"/>
    </source>
</evidence>
<dbReference type="InterPro" id="IPR030678">
    <property type="entry name" value="Peptide/Ni-bd"/>
</dbReference>
<dbReference type="STRING" id="1123303.GCA_000372425_01440"/>
<evidence type="ECO:0000313" key="8">
    <source>
        <dbReference type="EMBL" id="SQF39328.1"/>
    </source>
</evidence>
<evidence type="ECO:0000256" key="4">
    <source>
        <dbReference type="ARBA" id="ARBA00022729"/>
    </source>
</evidence>
<dbReference type="Gene3D" id="3.90.76.10">
    <property type="entry name" value="Dipeptide-binding Protein, Domain 1"/>
    <property type="match status" value="1"/>
</dbReference>
<feature type="domain" description="Solute-binding protein family 5" evidence="7">
    <location>
        <begin position="84"/>
        <end position="472"/>
    </location>
</feature>
<comment type="similarity">
    <text evidence="2">Belongs to the bacterial solute-binding protein 5 family.</text>
</comment>
<name>A0A2X3VIG1_9STRE</name>
<reference evidence="8 9" key="1">
    <citation type="submission" date="2018-06" db="EMBL/GenBank/DDBJ databases">
        <authorList>
            <consortium name="Pathogen Informatics"/>
            <person name="Doyle S."/>
        </authorList>
    </citation>
    <scope>NUCLEOTIDE SEQUENCE [LARGE SCALE GENOMIC DNA]</scope>
    <source>
        <strain evidence="8 9">NCTC12278</strain>
    </source>
</reference>
<evidence type="ECO:0000313" key="9">
    <source>
        <dbReference type="Proteomes" id="UP000249495"/>
    </source>
</evidence>
<dbReference type="Gene3D" id="3.10.105.10">
    <property type="entry name" value="Dipeptide-binding Protein, Domain 3"/>
    <property type="match status" value="1"/>
</dbReference>
<dbReference type="Proteomes" id="UP000249495">
    <property type="component" value="Chromosome 1"/>
</dbReference>
<feature type="chain" id="PRO_5038707672" evidence="6">
    <location>
        <begin position="27"/>
        <end position="552"/>
    </location>
</feature>
<dbReference type="GO" id="GO:0043190">
    <property type="term" value="C:ATP-binding cassette (ABC) transporter complex"/>
    <property type="evidence" value="ECO:0007669"/>
    <property type="project" value="InterPro"/>
</dbReference>
<dbReference type="KEGG" id="sfer:NCTC12278_00280"/>
<dbReference type="FunFam" id="3.90.76.10:FF:000001">
    <property type="entry name" value="Oligopeptide ABC transporter substrate-binding protein"/>
    <property type="match status" value="1"/>
</dbReference>
<dbReference type="PANTHER" id="PTHR30290">
    <property type="entry name" value="PERIPLASMIC BINDING COMPONENT OF ABC TRANSPORTER"/>
    <property type="match status" value="1"/>
</dbReference>
<dbReference type="OrthoDB" id="403896at2"/>
<feature type="signal peptide" evidence="6">
    <location>
        <begin position="1"/>
        <end position="26"/>
    </location>
</feature>
<dbReference type="GO" id="GO:0030313">
    <property type="term" value="C:cell envelope"/>
    <property type="evidence" value="ECO:0007669"/>
    <property type="project" value="UniProtKB-SubCell"/>
</dbReference>
<dbReference type="EMBL" id="LS483343">
    <property type="protein sequence ID" value="SQF39328.1"/>
    <property type="molecule type" value="Genomic_DNA"/>
</dbReference>
<keyword evidence="4 6" id="KW-0732">Signal</keyword>
<dbReference type="InterPro" id="IPR000914">
    <property type="entry name" value="SBP_5_dom"/>
</dbReference>
<keyword evidence="3" id="KW-0813">Transport</keyword>
<dbReference type="GO" id="GO:1904680">
    <property type="term" value="F:peptide transmembrane transporter activity"/>
    <property type="evidence" value="ECO:0007669"/>
    <property type="project" value="TreeGrafter"/>
</dbReference>
<sequence length="552" mass="60501">MIKTKKSTWKRAALGTVALASLVALAAVGDSKATAADSSKNAINWTIPTEINTLDISKVTDTYSSLTIGNSGANLLRVDKNGDPKPDLAKKVEVSEDGLTYTATLRDGLKWSDGSDLTAKDFVYSWQRLVDPKTASEYAYLALESNVKNAAEINEGKVTDLNELGVKADGNKVIFTLTAPSPQMLYFLSFANFMPQKEEFVTKAGDKYGTNADNQVYSGAYVVTGWNGTNNKFTLKKNKYYWNAKKVKNSAVNVQVVKKPETAVNMYKRGELDNANISNTPSLYKANKSNKDVVDVAEAVTAYFQYNQTGKVKALSNKKIRQALNLATNRKTFVNTVVPTGSRAATGLAPYGLGKVDGKDLSKLVAPGYAYDAKKAKKLFKEGLAEIGEKKITLTITSDADSLTAKTSLDYIKGAWEKALPGLTIEQKFVPFKQRLQDQDNQNFDIVLSLWGGDYPEGSTFYGLFKTGSSQNNGGFSNKTYDKAYEEAITTNALNPEKAAKNYKTAEKALYDEANINPLYFRSTESLQNPKITGLIRNTTGLNVDFTYAYKK</sequence>
<dbReference type="GO" id="GO:0042597">
    <property type="term" value="C:periplasmic space"/>
    <property type="evidence" value="ECO:0007669"/>
    <property type="project" value="UniProtKB-ARBA"/>
</dbReference>
<evidence type="ECO:0000256" key="1">
    <source>
        <dbReference type="ARBA" id="ARBA00004196"/>
    </source>
</evidence>
<comment type="subcellular location">
    <subcellularLocation>
        <location evidence="1">Cell envelope</location>
    </subcellularLocation>
</comment>
<gene>
    <name evidence="8" type="primary">oppA</name>
    <name evidence="8" type="ORF">NCTC12278_00280</name>
</gene>
<dbReference type="CDD" id="cd08504">
    <property type="entry name" value="PBP2_OppA"/>
    <property type="match status" value="1"/>
</dbReference>
<organism evidence="8 9">
    <name type="scientific">Streptococcus ferus</name>
    <dbReference type="NCBI Taxonomy" id="1345"/>
    <lineage>
        <taxon>Bacteria</taxon>
        <taxon>Bacillati</taxon>
        <taxon>Bacillota</taxon>
        <taxon>Bacilli</taxon>
        <taxon>Lactobacillales</taxon>
        <taxon>Streptococcaceae</taxon>
        <taxon>Streptococcus</taxon>
    </lineage>
</organism>
<evidence type="ECO:0000256" key="6">
    <source>
        <dbReference type="SAM" id="SignalP"/>
    </source>
</evidence>
<dbReference type="Pfam" id="PF00496">
    <property type="entry name" value="SBP_bac_5"/>
    <property type="match status" value="1"/>
</dbReference>
<dbReference type="SUPFAM" id="SSF53850">
    <property type="entry name" value="Periplasmic binding protein-like II"/>
    <property type="match status" value="1"/>
</dbReference>
<dbReference type="InterPro" id="IPR039424">
    <property type="entry name" value="SBP_5"/>
</dbReference>
<dbReference type="PANTHER" id="PTHR30290:SF10">
    <property type="entry name" value="PERIPLASMIC OLIGOPEPTIDE-BINDING PROTEIN-RELATED"/>
    <property type="match status" value="1"/>
</dbReference>
<keyword evidence="5" id="KW-0571">Peptide transport</keyword>
<evidence type="ECO:0000256" key="2">
    <source>
        <dbReference type="ARBA" id="ARBA00005695"/>
    </source>
</evidence>
<keyword evidence="9" id="KW-1185">Reference proteome</keyword>
<dbReference type="Gene3D" id="3.40.190.10">
    <property type="entry name" value="Periplasmic binding protein-like II"/>
    <property type="match status" value="1"/>
</dbReference>
<keyword evidence="5" id="KW-0653">Protein transport</keyword>
<dbReference type="RefSeq" id="WP_018030761.1">
    <property type="nucleotide sequence ID" value="NZ_LS483343.1"/>
</dbReference>
<evidence type="ECO:0000256" key="3">
    <source>
        <dbReference type="ARBA" id="ARBA00022448"/>
    </source>
</evidence>